<feature type="compositionally biased region" description="Basic residues" evidence="1">
    <location>
        <begin position="164"/>
        <end position="178"/>
    </location>
</feature>
<dbReference type="AlphaFoldDB" id="A0A7S2T0D8"/>
<sequence length="178" mass="18967">MLLIGIKFLIEERESHVVIRLLLLGLLLLLLGGSSTSSRGTSGGNGTTSRDGSELLGTGSDHLVDVLSGELLHELGELVVVSLSTDGGEDLGHISGRWAGVSSENALRVEKGDRERASEREVVSNPRSSAVLVVPKDLVSFLRSLPNPGERGGGTGFDREARQSPKKPRRTATPRRPQ</sequence>
<proteinExistence type="predicted"/>
<reference evidence="2" key="1">
    <citation type="submission" date="2021-01" db="EMBL/GenBank/DDBJ databases">
        <authorList>
            <person name="Corre E."/>
            <person name="Pelletier E."/>
            <person name="Niang G."/>
            <person name="Scheremetjew M."/>
            <person name="Finn R."/>
            <person name="Kale V."/>
            <person name="Holt S."/>
            <person name="Cochrane G."/>
            <person name="Meng A."/>
            <person name="Brown T."/>
            <person name="Cohen L."/>
        </authorList>
    </citation>
    <scope>NUCLEOTIDE SEQUENCE</scope>
    <source>
        <strain evidence="2">CCMP1205</strain>
    </source>
</reference>
<accession>A0A7S2T0D8</accession>
<evidence type="ECO:0000313" key="2">
    <source>
        <dbReference type="EMBL" id="CAD9714902.1"/>
    </source>
</evidence>
<feature type="region of interest" description="Disordered" evidence="1">
    <location>
        <begin position="36"/>
        <end position="55"/>
    </location>
</feature>
<organism evidence="2">
    <name type="scientific">Chloropicon primus</name>
    <dbReference type="NCBI Taxonomy" id="1764295"/>
    <lineage>
        <taxon>Eukaryota</taxon>
        <taxon>Viridiplantae</taxon>
        <taxon>Chlorophyta</taxon>
        <taxon>Chloropicophyceae</taxon>
        <taxon>Chloropicales</taxon>
        <taxon>Chloropicaceae</taxon>
        <taxon>Chloropicon</taxon>
    </lineage>
</organism>
<evidence type="ECO:0000256" key="1">
    <source>
        <dbReference type="SAM" id="MobiDB-lite"/>
    </source>
</evidence>
<feature type="region of interest" description="Disordered" evidence="1">
    <location>
        <begin position="142"/>
        <end position="178"/>
    </location>
</feature>
<gene>
    <name evidence="2" type="ORF">CPRI1469_LOCUS3756</name>
</gene>
<name>A0A7S2T0D8_9CHLO</name>
<protein>
    <submittedName>
        <fullName evidence="2">Uncharacterized protein</fullName>
    </submittedName>
</protein>
<dbReference type="EMBL" id="HBHL01005856">
    <property type="protein sequence ID" value="CAD9714902.1"/>
    <property type="molecule type" value="Transcribed_RNA"/>
</dbReference>